<feature type="non-terminal residue" evidence="1">
    <location>
        <position position="1"/>
    </location>
</feature>
<reference evidence="1 2" key="1">
    <citation type="journal article" date="2024" name="G3 (Bethesda)">
        <title>A hybrid genome assembly of the endangered aye-aye (Daubentonia madagascariensis).</title>
        <authorList>
            <person name="Versoza C.J."/>
            <person name="Pfeifer S.P."/>
        </authorList>
    </citation>
    <scope>NUCLEOTIDE SEQUENCE [LARGE SCALE GENOMIC DNA]</scope>
    <source>
        <strain evidence="1">6821</strain>
    </source>
</reference>
<organism evidence="1 2">
    <name type="scientific">Daubentonia madagascariensis</name>
    <name type="common">Aye-aye</name>
    <name type="synonym">Sciurus madagascariensis</name>
    <dbReference type="NCBI Taxonomy" id="31869"/>
    <lineage>
        <taxon>Eukaryota</taxon>
        <taxon>Metazoa</taxon>
        <taxon>Chordata</taxon>
        <taxon>Craniata</taxon>
        <taxon>Vertebrata</taxon>
        <taxon>Euteleostomi</taxon>
        <taxon>Mammalia</taxon>
        <taxon>Eutheria</taxon>
        <taxon>Euarchontoglires</taxon>
        <taxon>Primates</taxon>
        <taxon>Strepsirrhini</taxon>
        <taxon>Chiromyiformes</taxon>
        <taxon>Daubentoniidae</taxon>
        <taxon>Daubentonia</taxon>
    </lineage>
</organism>
<gene>
    <name evidence="1" type="ORF">WCI35_024642</name>
</gene>
<evidence type="ECO:0000313" key="1">
    <source>
        <dbReference type="EMBL" id="KAL2769056.1"/>
    </source>
</evidence>
<evidence type="ECO:0000313" key="2">
    <source>
        <dbReference type="Proteomes" id="UP001610411"/>
    </source>
</evidence>
<protein>
    <submittedName>
        <fullName evidence="1">GTP-binding protein 6</fullName>
    </submittedName>
</protein>
<dbReference type="EMBL" id="JBFSEQ010000009">
    <property type="protein sequence ID" value="KAL2769056.1"/>
    <property type="molecule type" value="Genomic_DNA"/>
</dbReference>
<keyword evidence="2" id="KW-1185">Reference proteome</keyword>
<dbReference type="AlphaFoldDB" id="A0ABD2DQR7"/>
<sequence>EWQVAEATALVHTLDSWSVVQTMVVSTKTPGSKLIFGKGNFEYLT</sequence>
<name>A0ABD2DQR7_DAUMA</name>
<feature type="non-terminal residue" evidence="1">
    <location>
        <position position="45"/>
    </location>
</feature>
<dbReference type="Proteomes" id="UP001610411">
    <property type="component" value="Unassembled WGS sequence"/>
</dbReference>
<proteinExistence type="predicted"/>
<comment type="caution">
    <text evidence="1">The sequence shown here is derived from an EMBL/GenBank/DDBJ whole genome shotgun (WGS) entry which is preliminary data.</text>
</comment>
<accession>A0ABD2DQR7</accession>